<dbReference type="InterPro" id="IPR016177">
    <property type="entry name" value="DNA-bd_dom_sf"/>
</dbReference>
<evidence type="ECO:0000256" key="3">
    <source>
        <dbReference type="ARBA" id="ARBA00023125"/>
    </source>
</evidence>
<dbReference type="PROSITE" id="PS51032">
    <property type="entry name" value="AP2_ERF"/>
    <property type="match status" value="1"/>
</dbReference>
<evidence type="ECO:0000256" key="5">
    <source>
        <dbReference type="ARBA" id="ARBA00023242"/>
    </source>
</evidence>
<name>A0ABD3DQT1_9LAMI</name>
<dbReference type="InterPro" id="IPR050913">
    <property type="entry name" value="AP2/ERF_ERF"/>
</dbReference>
<keyword evidence="9" id="KW-1185">Reference proteome</keyword>
<keyword evidence="4" id="KW-0804">Transcription</keyword>
<keyword evidence="5" id="KW-0539">Nucleus</keyword>
<evidence type="ECO:0000256" key="4">
    <source>
        <dbReference type="ARBA" id="ARBA00023163"/>
    </source>
</evidence>
<dbReference type="AlphaFoldDB" id="A0ABD3DQT1"/>
<dbReference type="Gene3D" id="3.30.730.10">
    <property type="entry name" value="AP2/ERF domain"/>
    <property type="match status" value="1"/>
</dbReference>
<dbReference type="Proteomes" id="UP001632038">
    <property type="component" value="Unassembled WGS sequence"/>
</dbReference>
<evidence type="ECO:0000313" key="8">
    <source>
        <dbReference type="EMBL" id="KAL3644655.1"/>
    </source>
</evidence>
<feature type="region of interest" description="Disordered" evidence="6">
    <location>
        <begin position="167"/>
        <end position="186"/>
    </location>
</feature>
<dbReference type="PANTHER" id="PTHR31194">
    <property type="entry name" value="SHN SHINE , DNA BINDING / TRANSCRIPTION FACTOR"/>
    <property type="match status" value="1"/>
</dbReference>
<keyword evidence="3" id="KW-0238">DNA-binding</keyword>
<evidence type="ECO:0000313" key="9">
    <source>
        <dbReference type="Proteomes" id="UP001632038"/>
    </source>
</evidence>
<reference evidence="9" key="1">
    <citation type="journal article" date="2024" name="IScience">
        <title>Strigolactones Initiate the Formation of Haustorium-like Structures in Castilleja.</title>
        <authorList>
            <person name="Buerger M."/>
            <person name="Peterson D."/>
            <person name="Chory J."/>
        </authorList>
    </citation>
    <scope>NUCLEOTIDE SEQUENCE [LARGE SCALE GENOMIC DNA]</scope>
</reference>
<proteinExistence type="predicted"/>
<dbReference type="EMBL" id="JAVIJP010000013">
    <property type="protein sequence ID" value="KAL3644655.1"/>
    <property type="molecule type" value="Genomic_DNA"/>
</dbReference>
<organism evidence="8 9">
    <name type="scientific">Castilleja foliolosa</name>
    <dbReference type="NCBI Taxonomy" id="1961234"/>
    <lineage>
        <taxon>Eukaryota</taxon>
        <taxon>Viridiplantae</taxon>
        <taxon>Streptophyta</taxon>
        <taxon>Embryophyta</taxon>
        <taxon>Tracheophyta</taxon>
        <taxon>Spermatophyta</taxon>
        <taxon>Magnoliopsida</taxon>
        <taxon>eudicotyledons</taxon>
        <taxon>Gunneridae</taxon>
        <taxon>Pentapetalae</taxon>
        <taxon>asterids</taxon>
        <taxon>lamiids</taxon>
        <taxon>Lamiales</taxon>
        <taxon>Orobanchaceae</taxon>
        <taxon>Pedicularideae</taxon>
        <taxon>Castillejinae</taxon>
        <taxon>Castilleja</taxon>
    </lineage>
</organism>
<keyword evidence="2" id="KW-0805">Transcription regulation</keyword>
<evidence type="ECO:0000256" key="2">
    <source>
        <dbReference type="ARBA" id="ARBA00023015"/>
    </source>
</evidence>
<comment type="subcellular location">
    <subcellularLocation>
        <location evidence="1">Nucleus</location>
    </subcellularLocation>
</comment>
<gene>
    <name evidence="8" type="ORF">CASFOL_009835</name>
</gene>
<dbReference type="GO" id="GO:0005634">
    <property type="term" value="C:nucleus"/>
    <property type="evidence" value="ECO:0007669"/>
    <property type="project" value="UniProtKB-SubCell"/>
</dbReference>
<evidence type="ECO:0000256" key="6">
    <source>
        <dbReference type="SAM" id="MobiDB-lite"/>
    </source>
</evidence>
<dbReference type="Pfam" id="PF00847">
    <property type="entry name" value="AP2"/>
    <property type="match status" value="1"/>
</dbReference>
<dbReference type="CDD" id="cd00018">
    <property type="entry name" value="AP2"/>
    <property type="match status" value="1"/>
</dbReference>
<accession>A0ABD3DQT1</accession>
<feature type="domain" description="AP2/ERF" evidence="7">
    <location>
        <begin position="98"/>
        <end position="155"/>
    </location>
</feature>
<dbReference type="PRINTS" id="PR00367">
    <property type="entry name" value="ETHRSPELEMNT"/>
</dbReference>
<dbReference type="SMART" id="SM00380">
    <property type="entry name" value="AP2"/>
    <property type="match status" value="1"/>
</dbReference>
<dbReference type="GO" id="GO:0003677">
    <property type="term" value="F:DNA binding"/>
    <property type="evidence" value="ECO:0007669"/>
    <property type="project" value="UniProtKB-KW"/>
</dbReference>
<dbReference type="PANTHER" id="PTHR31194:SF62">
    <property type="entry name" value="ETHYLENE-RESPONSIVE TRANSCRIPTION FACTOR ERF118"/>
    <property type="match status" value="1"/>
</dbReference>
<comment type="caution">
    <text evidence="8">The sequence shown here is derived from an EMBL/GenBank/DDBJ whole genome shotgun (WGS) entry which is preliminary data.</text>
</comment>
<sequence>MTRKIRVKPEPNLPMKKVRIICNDPDATDSSEDEGVGEKKMKRIIYQVSFPIGHPSSKPLSLKNETPIKEINNGLKTITTKKTFLPSNGDSSNPDHVKYRGVRRRKWGKWAAEIRDPIQHKRVWLGTYNTAEEASRAYELKKLEFEAQAQSVMVTKLVERVRQQPVCVSDDSSGGGASPVPRHSPSSVLEVDRVNVDNKNNNVVEPRKDECALVTDKSEDVKANVSEYGGLSDELMELAKLGSEMDLEFELDSLVVGNDDFAFGGDLGIDDIPICDHVEFGDDLAGALPDFNFDFDLDACNEALSWLNDAPTSDVTCL</sequence>
<evidence type="ECO:0000256" key="1">
    <source>
        <dbReference type="ARBA" id="ARBA00004123"/>
    </source>
</evidence>
<dbReference type="InterPro" id="IPR036955">
    <property type="entry name" value="AP2/ERF_dom_sf"/>
</dbReference>
<evidence type="ECO:0000259" key="7">
    <source>
        <dbReference type="PROSITE" id="PS51032"/>
    </source>
</evidence>
<dbReference type="SUPFAM" id="SSF54171">
    <property type="entry name" value="DNA-binding domain"/>
    <property type="match status" value="1"/>
</dbReference>
<dbReference type="InterPro" id="IPR001471">
    <property type="entry name" value="AP2/ERF_dom"/>
</dbReference>
<protein>
    <recommendedName>
        <fullName evidence="7">AP2/ERF domain-containing protein</fullName>
    </recommendedName>
</protein>